<evidence type="ECO:0000256" key="1">
    <source>
        <dbReference type="SAM" id="MobiDB-lite"/>
    </source>
</evidence>
<dbReference type="STRING" id="1470563.SAMN05444000_105195"/>
<name>A0A1M6H1M6_9RHOB</name>
<dbReference type="OrthoDB" id="7875768at2"/>
<keyword evidence="3" id="KW-1185">Reference proteome</keyword>
<dbReference type="EMBL" id="FQZQ01000005">
    <property type="protein sequence ID" value="SHJ16121.1"/>
    <property type="molecule type" value="Genomic_DNA"/>
</dbReference>
<feature type="compositionally biased region" description="Acidic residues" evidence="1">
    <location>
        <begin position="97"/>
        <end position="108"/>
    </location>
</feature>
<dbReference type="Proteomes" id="UP000183982">
    <property type="component" value="Unassembled WGS sequence"/>
</dbReference>
<sequence length="429" mass="47497">MSDPVTNVEIEDVLTSIRRLVSENSRAGHVNPVPVEQPDAEPAHEPADRLMLTPALRVSEVKDESELDEAHFDEDVEEAAEENSESWQHDDASFEGTAEDEADHEVEDNETHYQADTSVEETWEDTDEREDMLSAEAVVFFDDDSGDPDEATEVESIEAVEAVEDSAEEALEDFDDDEGIALSDAQVLDSRIVQWGHIGAVDQPPYEPDAAGDSDYAGTDVSALSWGASATSDDDETPLTLEAEIEPLEEFDAPFIEISEEDTPEFEENLELSAAEDEETMWESDSSAAIEESAVAEDLPEDGHTEEAEQVIPMFIPGSFRHATDVNLHDRGDREMDVGATDLPGEHSVQGDTETNDFTEESFEEAIAPEMEGFDPDDTAFLDEAMMRDLVGEIVRQELQGALGERITRNVRKLVRREIHRALAAHELE</sequence>
<accession>A0A1M6H1M6</accession>
<gene>
    <name evidence="2" type="ORF">SAMN05444000_105195</name>
</gene>
<dbReference type="RefSeq" id="WP_073250875.1">
    <property type="nucleotide sequence ID" value="NZ_FQZQ01000005.1"/>
</dbReference>
<protein>
    <submittedName>
        <fullName evidence="2">Uncharacterized protein</fullName>
    </submittedName>
</protein>
<proteinExistence type="predicted"/>
<dbReference type="AlphaFoldDB" id="A0A1M6H1M6"/>
<evidence type="ECO:0000313" key="2">
    <source>
        <dbReference type="EMBL" id="SHJ16121.1"/>
    </source>
</evidence>
<feature type="compositionally biased region" description="Acidic residues" evidence="1">
    <location>
        <begin position="71"/>
        <end position="84"/>
    </location>
</feature>
<feature type="compositionally biased region" description="Basic and acidic residues" evidence="1">
    <location>
        <begin position="59"/>
        <end position="70"/>
    </location>
</feature>
<evidence type="ECO:0000313" key="3">
    <source>
        <dbReference type="Proteomes" id="UP000183982"/>
    </source>
</evidence>
<organism evidence="2 3">
    <name type="scientific">Shimia gijangensis</name>
    <dbReference type="NCBI Taxonomy" id="1470563"/>
    <lineage>
        <taxon>Bacteria</taxon>
        <taxon>Pseudomonadati</taxon>
        <taxon>Pseudomonadota</taxon>
        <taxon>Alphaproteobacteria</taxon>
        <taxon>Rhodobacterales</taxon>
        <taxon>Roseobacteraceae</taxon>
    </lineage>
</organism>
<feature type="region of interest" description="Disordered" evidence="1">
    <location>
        <begin position="22"/>
        <end position="130"/>
    </location>
</feature>
<reference evidence="3" key="1">
    <citation type="submission" date="2016-11" db="EMBL/GenBank/DDBJ databases">
        <authorList>
            <person name="Varghese N."/>
            <person name="Submissions S."/>
        </authorList>
    </citation>
    <scope>NUCLEOTIDE SEQUENCE [LARGE SCALE GENOMIC DNA]</scope>
    <source>
        <strain evidence="3">DSM 100564</strain>
    </source>
</reference>
<feature type="compositionally biased region" description="Acidic residues" evidence="1">
    <location>
        <begin position="118"/>
        <end position="130"/>
    </location>
</feature>